<protein>
    <submittedName>
        <fullName evidence="1">Uncharacterized protein</fullName>
    </submittedName>
</protein>
<name>A0ABV9HRE9_9MICO</name>
<keyword evidence="2" id="KW-1185">Reference proteome</keyword>
<dbReference type="Proteomes" id="UP001596011">
    <property type="component" value="Unassembled WGS sequence"/>
</dbReference>
<comment type="caution">
    <text evidence="1">The sequence shown here is derived from an EMBL/GenBank/DDBJ whole genome shotgun (WGS) entry which is preliminary data.</text>
</comment>
<organism evidence="1 2">
    <name type="scientific">Promicromonospora alba</name>
    <dbReference type="NCBI Taxonomy" id="1616110"/>
    <lineage>
        <taxon>Bacteria</taxon>
        <taxon>Bacillati</taxon>
        <taxon>Actinomycetota</taxon>
        <taxon>Actinomycetes</taxon>
        <taxon>Micrococcales</taxon>
        <taxon>Promicromonosporaceae</taxon>
        <taxon>Promicromonospora</taxon>
    </lineage>
</organism>
<proteinExistence type="predicted"/>
<gene>
    <name evidence="1" type="ORF">ACFO6V_28320</name>
</gene>
<reference evidence="2" key="1">
    <citation type="journal article" date="2019" name="Int. J. Syst. Evol. Microbiol.">
        <title>The Global Catalogue of Microorganisms (GCM) 10K type strain sequencing project: providing services to taxonomists for standard genome sequencing and annotation.</title>
        <authorList>
            <consortium name="The Broad Institute Genomics Platform"/>
            <consortium name="The Broad Institute Genome Sequencing Center for Infectious Disease"/>
            <person name="Wu L."/>
            <person name="Ma J."/>
        </authorList>
    </citation>
    <scope>NUCLEOTIDE SEQUENCE [LARGE SCALE GENOMIC DNA]</scope>
    <source>
        <strain evidence="2">CCUG 42722</strain>
    </source>
</reference>
<evidence type="ECO:0000313" key="1">
    <source>
        <dbReference type="EMBL" id="MFC4632181.1"/>
    </source>
</evidence>
<dbReference type="RefSeq" id="WP_377142558.1">
    <property type="nucleotide sequence ID" value="NZ_JBHSFI010000012.1"/>
</dbReference>
<sequence>MPPKVRLIIIWVVVIFLLYSVVNDPERSADVVLALWDVIWGAIANIGRFFEELFTGSIGR</sequence>
<accession>A0ABV9HRE9</accession>
<evidence type="ECO:0000313" key="2">
    <source>
        <dbReference type="Proteomes" id="UP001596011"/>
    </source>
</evidence>
<dbReference type="EMBL" id="JBHSFI010000012">
    <property type="protein sequence ID" value="MFC4632181.1"/>
    <property type="molecule type" value="Genomic_DNA"/>
</dbReference>